<feature type="compositionally biased region" description="Polar residues" evidence="1">
    <location>
        <begin position="177"/>
        <end position="192"/>
    </location>
</feature>
<feature type="compositionally biased region" description="Polar residues" evidence="1">
    <location>
        <begin position="284"/>
        <end position="299"/>
    </location>
</feature>
<sequence>MPFFNRKRPFHRIAMRFLPLFLSLFTFLHIYSNGMNYYSIHYYHIITKMISLIAQTPNPPIAMTPNAPQGPALPLPPSPTSPTIIQPPAVLTVPPPTPPPSPPPVIVPPSPPRPPPPVEPPQPPPQPPQPPPQPPQPQPPQPQPPPPPPQPPVQPPPVEPPAIRPAPGELPLLPVINPNSTEIDNSTESQVTMPPVVNISSNPPIVLPPPQLDPTQPTLSPSHSSSTGDSDNYMLIVLASLLGMLFVALVTFGITQFRSKREATEFPSTPKHEPLTSMRMSKVSRPSATHSISSDTCKTQTNPRAMLTSVAPTQASSFQVDMLGSHVFALTAASGIPLLTASKIDPSVSISEHSWARRTLTLPSLDSRSSHIIPHDQRSSEVSSDFSMTLAPKDSQYSPESFSSDPIVIASSFDDSLRPSDASSHRSMRDTNEFDTKSIFDPVLISDVSSVSFIGDENNRPTRTSRVDPSDRMSYFSNASDNRMHSTSSVRFDRSILSMSSSTSSRCSTESYSSSRGWYSSITTPSDEIAHVLSEEQLTNDFSSRTSSLDRESYEI</sequence>
<dbReference type="HOGENOM" id="CLU_490410_0_0_1"/>
<protein>
    <submittedName>
        <fullName evidence="3">AlNc14C158G7691 protein</fullName>
    </submittedName>
</protein>
<accession>F0WMK1</accession>
<organism evidence="3">
    <name type="scientific">Albugo laibachii Nc14</name>
    <dbReference type="NCBI Taxonomy" id="890382"/>
    <lineage>
        <taxon>Eukaryota</taxon>
        <taxon>Sar</taxon>
        <taxon>Stramenopiles</taxon>
        <taxon>Oomycota</taxon>
        <taxon>Peronosporomycetes</taxon>
        <taxon>Albuginales</taxon>
        <taxon>Albuginaceae</taxon>
        <taxon>Albugo</taxon>
    </lineage>
</organism>
<feature type="transmembrane region" description="Helical" evidence="2">
    <location>
        <begin position="233"/>
        <end position="254"/>
    </location>
</feature>
<feature type="compositionally biased region" description="Pro residues" evidence="1">
    <location>
        <begin position="71"/>
        <end position="80"/>
    </location>
</feature>
<evidence type="ECO:0000256" key="2">
    <source>
        <dbReference type="SAM" id="Phobius"/>
    </source>
</evidence>
<reference evidence="3" key="2">
    <citation type="submission" date="2011-02" db="EMBL/GenBank/DDBJ databases">
        <authorList>
            <person name="MacLean D."/>
        </authorList>
    </citation>
    <scope>NUCLEOTIDE SEQUENCE</scope>
</reference>
<dbReference type="EMBL" id="FR824203">
    <property type="protein sequence ID" value="CCA22533.1"/>
    <property type="molecule type" value="Genomic_DNA"/>
</dbReference>
<feature type="region of interest" description="Disordered" evidence="1">
    <location>
        <begin position="456"/>
        <end position="480"/>
    </location>
</feature>
<dbReference type="AlphaFoldDB" id="F0WMK1"/>
<keyword evidence="2" id="KW-1133">Transmembrane helix</keyword>
<proteinExistence type="predicted"/>
<name>F0WMK1_9STRA</name>
<evidence type="ECO:0000313" key="3">
    <source>
        <dbReference type="EMBL" id="CCA22533.1"/>
    </source>
</evidence>
<dbReference type="PRINTS" id="PR01217">
    <property type="entry name" value="PRICHEXTENSN"/>
</dbReference>
<feature type="compositionally biased region" description="Basic and acidic residues" evidence="1">
    <location>
        <begin position="457"/>
        <end position="471"/>
    </location>
</feature>
<reference evidence="3" key="1">
    <citation type="journal article" date="2011" name="PLoS Biol.">
        <title>Gene gain and loss during evolution of obligate parasitism in the white rust pathogen of Arabidopsis thaliana.</title>
        <authorList>
            <person name="Kemen E."/>
            <person name="Gardiner A."/>
            <person name="Schultz-Larsen T."/>
            <person name="Kemen A.C."/>
            <person name="Balmuth A.L."/>
            <person name="Robert-Seilaniantz A."/>
            <person name="Bailey K."/>
            <person name="Holub E."/>
            <person name="Studholme D.J."/>
            <person name="Maclean D."/>
            <person name="Jones J.D."/>
        </authorList>
    </citation>
    <scope>NUCLEOTIDE SEQUENCE</scope>
</reference>
<gene>
    <name evidence="3" type="primary">AlNc14C158G7691</name>
    <name evidence="3" type="ORF">ALNC14_086760</name>
</gene>
<feature type="compositionally biased region" description="Pro residues" evidence="1">
    <location>
        <begin position="93"/>
        <end position="164"/>
    </location>
</feature>
<evidence type="ECO:0000256" key="1">
    <source>
        <dbReference type="SAM" id="MobiDB-lite"/>
    </source>
</evidence>
<feature type="region of interest" description="Disordered" evidence="1">
    <location>
        <begin position="367"/>
        <end position="402"/>
    </location>
</feature>
<feature type="region of interest" description="Disordered" evidence="1">
    <location>
        <begin position="63"/>
        <end position="229"/>
    </location>
</feature>
<feature type="compositionally biased region" description="Low complexity" evidence="1">
    <location>
        <begin position="213"/>
        <end position="229"/>
    </location>
</feature>
<feature type="compositionally biased region" description="Low complexity" evidence="1">
    <location>
        <begin position="81"/>
        <end position="92"/>
    </location>
</feature>
<feature type="compositionally biased region" description="Polar residues" evidence="1">
    <location>
        <begin position="536"/>
        <end position="547"/>
    </location>
</feature>
<feature type="region of interest" description="Disordered" evidence="1">
    <location>
        <begin position="536"/>
        <end position="556"/>
    </location>
</feature>
<feature type="region of interest" description="Disordered" evidence="1">
    <location>
        <begin position="265"/>
        <end position="299"/>
    </location>
</feature>
<keyword evidence="2" id="KW-0812">Transmembrane</keyword>
<keyword evidence="2" id="KW-0472">Membrane</keyword>
<feature type="compositionally biased region" description="Basic and acidic residues" evidence="1">
    <location>
        <begin position="265"/>
        <end position="274"/>
    </location>
</feature>